<feature type="transmembrane region" description="Helical" evidence="11">
    <location>
        <begin position="373"/>
        <end position="394"/>
    </location>
</feature>
<dbReference type="AlphaFoldDB" id="A0A420W8Y3"/>
<dbReference type="OrthoDB" id="9874at2"/>
<keyword evidence="4 10" id="KW-0813">Transport</keyword>
<feature type="transmembrane region" description="Helical" evidence="11">
    <location>
        <begin position="224"/>
        <end position="242"/>
    </location>
</feature>
<name>A0A420W8Y3_9BACT</name>
<dbReference type="Gene3D" id="1.20.81.30">
    <property type="entry name" value="Type II secretion system (T2SS), domain F"/>
    <property type="match status" value="2"/>
</dbReference>
<dbReference type="RefSeq" id="WP_121170009.1">
    <property type="nucleotide sequence ID" value="NZ_RBIE01000001.1"/>
</dbReference>
<evidence type="ECO:0000256" key="9">
    <source>
        <dbReference type="ARBA" id="ARBA00030750"/>
    </source>
</evidence>
<evidence type="ECO:0000256" key="3">
    <source>
        <dbReference type="ARBA" id="ARBA00005745"/>
    </source>
</evidence>
<dbReference type="Proteomes" id="UP000280881">
    <property type="component" value="Unassembled WGS sequence"/>
</dbReference>
<evidence type="ECO:0000259" key="12">
    <source>
        <dbReference type="Pfam" id="PF00482"/>
    </source>
</evidence>
<evidence type="ECO:0000256" key="5">
    <source>
        <dbReference type="ARBA" id="ARBA00022475"/>
    </source>
</evidence>
<dbReference type="InterPro" id="IPR003004">
    <property type="entry name" value="GspF/PilC"/>
</dbReference>
<evidence type="ECO:0000256" key="11">
    <source>
        <dbReference type="SAM" id="Phobius"/>
    </source>
</evidence>
<comment type="caution">
    <text evidence="13">The sequence shown here is derived from an EMBL/GenBank/DDBJ whole genome shotgun (WGS) entry which is preliminary data.</text>
</comment>
<dbReference type="GO" id="GO:0005886">
    <property type="term" value="C:plasma membrane"/>
    <property type="evidence" value="ECO:0007669"/>
    <property type="project" value="UniProtKB-SubCell"/>
</dbReference>
<proteinExistence type="inferred from homology"/>
<evidence type="ECO:0000256" key="2">
    <source>
        <dbReference type="ARBA" id="ARBA00004651"/>
    </source>
</evidence>
<evidence type="ECO:0000256" key="7">
    <source>
        <dbReference type="ARBA" id="ARBA00022989"/>
    </source>
</evidence>
<feature type="domain" description="Type II secretion system protein GspF" evidence="12">
    <location>
        <begin position="271"/>
        <end position="392"/>
    </location>
</feature>
<evidence type="ECO:0000313" key="14">
    <source>
        <dbReference type="Proteomes" id="UP000280881"/>
    </source>
</evidence>
<dbReference type="Pfam" id="PF00482">
    <property type="entry name" value="T2SSF"/>
    <property type="match status" value="2"/>
</dbReference>
<evidence type="ECO:0000313" key="13">
    <source>
        <dbReference type="EMBL" id="RKQ63776.1"/>
    </source>
</evidence>
<keyword evidence="5" id="KW-1003">Cell membrane</keyword>
<evidence type="ECO:0000256" key="10">
    <source>
        <dbReference type="RuleBase" id="RU003923"/>
    </source>
</evidence>
<dbReference type="GO" id="GO:0009306">
    <property type="term" value="P:protein secretion"/>
    <property type="evidence" value="ECO:0007669"/>
    <property type="project" value="InterPro"/>
</dbReference>
<comment type="similarity">
    <text evidence="3 10">Belongs to the GSP F family.</text>
</comment>
<keyword evidence="14" id="KW-1185">Reference proteome</keyword>
<evidence type="ECO:0000256" key="1">
    <source>
        <dbReference type="ARBA" id="ARBA00002684"/>
    </source>
</evidence>
<protein>
    <recommendedName>
        <fullName evidence="9">General secretion pathway protein F</fullName>
    </recommendedName>
</protein>
<sequence length="402" mass="44711">MAVFSYRGINSQGKEVKGVIEAPSKSAAYSLLKARGIYPYQIEEEKREKKRRKDLFRIRKNIPSSQELIVFLRTLSTLLDAGIPIVEAVESFTESEESKHLAVFFKKVSSRLKEGVPLSQALLEAGIEDQIVIALVKSGEKSGLLTKNLLTAAEILEKREELKGKVIQALIYPSVLFVVALAVVVFMMSVVIPKVVVIYKTARLSLPTSTKIVIGVSRVLTQNYPLILALLTGLTTTIFFTATKKRESFDEFKLKIPVIGKIIFFVELQRFFDTLGNLLSSGIPLIEAFETATETVKNTYLKKVLFKVKEGIKKGTSLNKELAKLRAPKVVNQLIRTGEKSGELSLMCKKAANYLRNEVEFKVKNLTSLLEPATMLMVGLVIGFIVYALLLPIVSISTIRPL</sequence>
<comment type="function">
    <text evidence="1">Component of the type II secretion system inner membrane complex required for the energy-dependent secretion of extracellular factors such as proteases and toxins from the periplasm.</text>
</comment>
<keyword evidence="7 11" id="KW-1133">Transmembrane helix</keyword>
<comment type="subcellular location">
    <subcellularLocation>
        <location evidence="2 10">Cell membrane</location>
        <topology evidence="2 10">Multi-pass membrane protein</topology>
    </subcellularLocation>
</comment>
<dbReference type="InterPro" id="IPR001992">
    <property type="entry name" value="T2SS_GspF/T4SS_PilC_CS"/>
</dbReference>
<reference evidence="13 14" key="1">
    <citation type="submission" date="2018-10" db="EMBL/GenBank/DDBJ databases">
        <title>Genomic Encyclopedia of Type Strains, Phase IV (KMG-IV): sequencing the most valuable type-strain genomes for metagenomic binning, comparative biology and taxonomic classification.</title>
        <authorList>
            <person name="Goeker M."/>
        </authorList>
    </citation>
    <scope>NUCLEOTIDE SEQUENCE [LARGE SCALE GENOMIC DNA]</scope>
    <source>
        <strain evidence="13 14">DSM 15521</strain>
    </source>
</reference>
<evidence type="ECO:0000256" key="8">
    <source>
        <dbReference type="ARBA" id="ARBA00023136"/>
    </source>
</evidence>
<keyword evidence="8 11" id="KW-0472">Membrane</keyword>
<evidence type="ECO:0000256" key="6">
    <source>
        <dbReference type="ARBA" id="ARBA00022692"/>
    </source>
</evidence>
<keyword evidence="6 10" id="KW-0812">Transmembrane</keyword>
<gene>
    <name evidence="13" type="ORF">C7457_0657</name>
</gene>
<dbReference type="InterPro" id="IPR018076">
    <property type="entry name" value="T2SS_GspF_dom"/>
</dbReference>
<dbReference type="PRINTS" id="PR00812">
    <property type="entry name" value="BCTERIALGSPF"/>
</dbReference>
<dbReference type="InterPro" id="IPR042094">
    <property type="entry name" value="T2SS_GspF_sf"/>
</dbReference>
<dbReference type="PANTHER" id="PTHR30012:SF0">
    <property type="entry name" value="TYPE II SECRETION SYSTEM PROTEIN F-RELATED"/>
    <property type="match status" value="1"/>
</dbReference>
<accession>A0A420W8Y3</accession>
<dbReference type="PANTHER" id="PTHR30012">
    <property type="entry name" value="GENERAL SECRETION PATHWAY PROTEIN"/>
    <property type="match status" value="1"/>
</dbReference>
<dbReference type="PROSITE" id="PS00874">
    <property type="entry name" value="T2SP_F"/>
    <property type="match status" value="1"/>
</dbReference>
<feature type="domain" description="Type II secretion system protein GspF" evidence="12">
    <location>
        <begin position="71"/>
        <end position="193"/>
    </location>
</feature>
<organism evidence="13 14">
    <name type="scientific">Thermovibrio guaymasensis</name>
    <dbReference type="NCBI Taxonomy" id="240167"/>
    <lineage>
        <taxon>Bacteria</taxon>
        <taxon>Pseudomonadati</taxon>
        <taxon>Aquificota</taxon>
        <taxon>Aquificia</taxon>
        <taxon>Desulfurobacteriales</taxon>
        <taxon>Desulfurobacteriaceae</taxon>
        <taxon>Thermovibrio</taxon>
    </lineage>
</organism>
<feature type="transmembrane region" description="Helical" evidence="11">
    <location>
        <begin position="169"/>
        <end position="192"/>
    </location>
</feature>
<evidence type="ECO:0000256" key="4">
    <source>
        <dbReference type="ARBA" id="ARBA00022448"/>
    </source>
</evidence>
<dbReference type="EMBL" id="RBIE01000001">
    <property type="protein sequence ID" value="RKQ63776.1"/>
    <property type="molecule type" value="Genomic_DNA"/>
</dbReference>